<comment type="caution">
    <text evidence="2">The sequence shown here is derived from an EMBL/GenBank/DDBJ whole genome shotgun (WGS) entry which is preliminary data.</text>
</comment>
<dbReference type="Pfam" id="PF14192">
    <property type="entry name" value="DUF4314"/>
    <property type="match status" value="1"/>
</dbReference>
<gene>
    <name evidence="2" type="ORF">BEH84_03514</name>
</gene>
<name>A0A1E3AQQ9_9FIRM</name>
<dbReference type="EMBL" id="MCGI01000003">
    <property type="protein sequence ID" value="ODM11085.1"/>
    <property type="molecule type" value="Genomic_DNA"/>
</dbReference>
<evidence type="ECO:0000313" key="2">
    <source>
        <dbReference type="EMBL" id="ODM11085.1"/>
    </source>
</evidence>
<dbReference type="RefSeq" id="WP_069157770.1">
    <property type="nucleotide sequence ID" value="NZ_DBFYTC010000047.1"/>
</dbReference>
<reference evidence="2 3" key="1">
    <citation type="submission" date="2016-07" db="EMBL/GenBank/DDBJ databases">
        <title>Characterization of isolates of Eisenbergiella tayi derived from blood cultures, using whole genome sequencing.</title>
        <authorList>
            <person name="Burdz T."/>
            <person name="Wiebe D."/>
            <person name="Huynh C."/>
            <person name="Bernard K."/>
        </authorList>
    </citation>
    <scope>NUCLEOTIDE SEQUENCE [LARGE SCALE GENOMIC DNA]</scope>
    <source>
        <strain evidence="2 3">NML 120489</strain>
    </source>
</reference>
<sequence length="248" mass="28412">MLRREEVERIKEQYPKGTPVRLYSMEGEQTVPPGSRGVVDHVDDIGQIHMKWENGSCLALNVEEDRFDIITQQDELCEKKEQEFIDKINEILETTDFKLLNMSCNSENTSYAAEKLLAMHQAFEEVYGEGYVDESYGMIMMPAVVRGRESGIQALALVTLDLESSGEHWGTTFLTPGGPLVQGHAELTEEQKRAIREYYIPYDYWYTPLVERDHHVNFTDMPETVADIRRLVDESLVTGQAQQMEGPK</sequence>
<evidence type="ECO:0000259" key="1">
    <source>
        <dbReference type="Pfam" id="PF14192"/>
    </source>
</evidence>
<proteinExistence type="predicted"/>
<organism evidence="2 3">
    <name type="scientific">Eisenbergiella tayi</name>
    <dbReference type="NCBI Taxonomy" id="1432052"/>
    <lineage>
        <taxon>Bacteria</taxon>
        <taxon>Bacillati</taxon>
        <taxon>Bacillota</taxon>
        <taxon>Clostridia</taxon>
        <taxon>Lachnospirales</taxon>
        <taxon>Lachnospiraceae</taxon>
        <taxon>Eisenbergiella</taxon>
    </lineage>
</organism>
<dbReference type="AlphaFoldDB" id="A0A1E3AQQ9"/>
<accession>A0A1E3AQQ9</accession>
<feature type="domain" description="DUF4314" evidence="1">
    <location>
        <begin position="4"/>
        <end position="69"/>
    </location>
</feature>
<dbReference type="InterPro" id="IPR025463">
    <property type="entry name" value="DUF4314"/>
</dbReference>
<dbReference type="Proteomes" id="UP000095003">
    <property type="component" value="Unassembled WGS sequence"/>
</dbReference>
<dbReference type="PATRIC" id="fig|1432052.3.peg.3892"/>
<protein>
    <recommendedName>
        <fullName evidence="1">DUF4314 domain-containing protein</fullName>
    </recommendedName>
</protein>
<evidence type="ECO:0000313" key="3">
    <source>
        <dbReference type="Proteomes" id="UP000095003"/>
    </source>
</evidence>